<name>A0A1R4G7F1_9MICO</name>
<sequence length="267" mass="28471">MQAGQSTAESVKESRVYRIAVKVGLVAYCIVHLLIGWLAIRLALGESGADASNSGALRELAKNPGGVVLLWIIGIGLLTLVLWQLVAIFVGYREFKPAKRNRKRASAALRVVLFGYLGVAAIRTALGPDQGEGEDAQESLSATLMSVPAGRILVGLIGLVVIGYACRQVYKGVKEKYNDELDTRLTGAGRWFARAGHIAKGIAVAVVGGLFVWAAISYDAEKAGGMDAALQTVRDQPFGMVLLIVLGVGIGCYGLWCFFFARHAKHA</sequence>
<keyword evidence="1" id="KW-0472">Membrane</keyword>
<feature type="domain" description="DUF1206" evidence="2">
    <location>
        <begin position="107"/>
        <end position="174"/>
    </location>
</feature>
<evidence type="ECO:0000256" key="1">
    <source>
        <dbReference type="SAM" id="Phobius"/>
    </source>
</evidence>
<keyword evidence="1" id="KW-1133">Transmembrane helix</keyword>
<feature type="transmembrane region" description="Helical" evidence="1">
    <location>
        <begin position="68"/>
        <end position="95"/>
    </location>
</feature>
<organism evidence="3 4">
    <name type="scientific">Agrococcus casei LMG 22410</name>
    <dbReference type="NCBI Taxonomy" id="1255656"/>
    <lineage>
        <taxon>Bacteria</taxon>
        <taxon>Bacillati</taxon>
        <taxon>Actinomycetota</taxon>
        <taxon>Actinomycetes</taxon>
        <taxon>Micrococcales</taxon>
        <taxon>Microbacteriaceae</taxon>
        <taxon>Agrococcus</taxon>
    </lineage>
</organism>
<reference evidence="3 4" key="1">
    <citation type="submission" date="2017-02" db="EMBL/GenBank/DDBJ databases">
        <authorList>
            <person name="Peterson S.W."/>
        </authorList>
    </citation>
    <scope>NUCLEOTIDE SEQUENCE [LARGE SCALE GENOMIC DNA]</scope>
    <source>
        <strain evidence="3 4">LMG 22410</strain>
    </source>
</reference>
<gene>
    <name evidence="3" type="ORF">CZ674_09580</name>
</gene>
<evidence type="ECO:0000313" key="4">
    <source>
        <dbReference type="Proteomes" id="UP000195787"/>
    </source>
</evidence>
<proteinExistence type="predicted"/>
<feature type="transmembrane region" description="Helical" evidence="1">
    <location>
        <begin position="198"/>
        <end position="218"/>
    </location>
</feature>
<evidence type="ECO:0000313" key="3">
    <source>
        <dbReference type="EMBL" id="SJM64013.1"/>
    </source>
</evidence>
<keyword evidence="4" id="KW-1185">Reference proteome</keyword>
<evidence type="ECO:0000259" key="2">
    <source>
        <dbReference type="Pfam" id="PF06724"/>
    </source>
</evidence>
<dbReference type="AlphaFoldDB" id="A0A1R4G7F1"/>
<dbReference type="Pfam" id="PF06724">
    <property type="entry name" value="DUF1206"/>
    <property type="match status" value="3"/>
</dbReference>
<feature type="transmembrane region" description="Helical" evidence="1">
    <location>
        <begin position="238"/>
        <end position="261"/>
    </location>
</feature>
<feature type="transmembrane region" description="Helical" evidence="1">
    <location>
        <begin position="146"/>
        <end position="166"/>
    </location>
</feature>
<feature type="transmembrane region" description="Helical" evidence="1">
    <location>
        <begin position="20"/>
        <end position="40"/>
    </location>
</feature>
<accession>A0A1R4G7F1</accession>
<feature type="transmembrane region" description="Helical" evidence="1">
    <location>
        <begin position="107"/>
        <end position="126"/>
    </location>
</feature>
<feature type="domain" description="DUF1206" evidence="2">
    <location>
        <begin position="23"/>
        <end position="86"/>
    </location>
</feature>
<dbReference type="InterPro" id="IPR009597">
    <property type="entry name" value="DUF1206"/>
</dbReference>
<keyword evidence="1" id="KW-0812">Transmembrane</keyword>
<dbReference type="EMBL" id="FUHU01000038">
    <property type="protein sequence ID" value="SJM64013.1"/>
    <property type="molecule type" value="Genomic_DNA"/>
</dbReference>
<dbReference type="Proteomes" id="UP000195787">
    <property type="component" value="Unassembled WGS sequence"/>
</dbReference>
<feature type="domain" description="DUF1206" evidence="2">
    <location>
        <begin position="195"/>
        <end position="262"/>
    </location>
</feature>
<protein>
    <submittedName>
        <fullName evidence="3">Membrane protein, putative</fullName>
    </submittedName>
</protein>